<evidence type="ECO:0000313" key="3">
    <source>
        <dbReference type="Proteomes" id="UP000700732"/>
    </source>
</evidence>
<proteinExistence type="predicted"/>
<comment type="caution">
    <text evidence="2">The sequence shown here is derived from an EMBL/GenBank/DDBJ whole genome shotgun (WGS) entry which is preliminary data.</text>
</comment>
<keyword evidence="3" id="KW-1185">Reference proteome</keyword>
<feature type="region of interest" description="Disordered" evidence="1">
    <location>
        <begin position="52"/>
        <end position="71"/>
    </location>
</feature>
<name>A0ABR6W2A6_9BACT</name>
<sequence length="71" mass="7912">MSLTKQTVKAGHAEEEHKLYPTWEAFVQASVDGTNALLSQMDKGALRKLIDSKKKSSAEEDFDRKTANSDK</sequence>
<protein>
    <submittedName>
        <fullName evidence="2">Uncharacterized protein</fullName>
    </submittedName>
</protein>
<gene>
    <name evidence="2" type="ORF">FH603_1224</name>
</gene>
<dbReference type="Proteomes" id="UP000700732">
    <property type="component" value="Unassembled WGS sequence"/>
</dbReference>
<dbReference type="RefSeq" id="WP_186736547.1">
    <property type="nucleotide sequence ID" value="NZ_VFIA01000005.1"/>
</dbReference>
<organism evidence="2 3">
    <name type="scientific">Spirosoma utsteinense</name>
    <dbReference type="NCBI Taxonomy" id="2585773"/>
    <lineage>
        <taxon>Bacteria</taxon>
        <taxon>Pseudomonadati</taxon>
        <taxon>Bacteroidota</taxon>
        <taxon>Cytophagia</taxon>
        <taxon>Cytophagales</taxon>
        <taxon>Cytophagaceae</taxon>
        <taxon>Spirosoma</taxon>
    </lineage>
</organism>
<reference evidence="2 3" key="1">
    <citation type="submission" date="2019-06" db="EMBL/GenBank/DDBJ databases">
        <title>Spirosoma utsteinense sp. nov. isolated from Antarctic ice-free soils.</title>
        <authorList>
            <person name="Tahon G."/>
        </authorList>
    </citation>
    <scope>NUCLEOTIDE SEQUENCE [LARGE SCALE GENOMIC DNA]</scope>
    <source>
        <strain evidence="2 3">LMG 31447</strain>
    </source>
</reference>
<evidence type="ECO:0000256" key="1">
    <source>
        <dbReference type="SAM" id="MobiDB-lite"/>
    </source>
</evidence>
<accession>A0ABR6W2A6</accession>
<dbReference type="EMBL" id="VFIA01000005">
    <property type="protein sequence ID" value="MBC3790733.1"/>
    <property type="molecule type" value="Genomic_DNA"/>
</dbReference>
<evidence type="ECO:0000313" key="2">
    <source>
        <dbReference type="EMBL" id="MBC3790733.1"/>
    </source>
</evidence>